<dbReference type="InterPro" id="IPR002347">
    <property type="entry name" value="SDR_fam"/>
</dbReference>
<dbReference type="PRINTS" id="PR00081">
    <property type="entry name" value="GDHRDH"/>
</dbReference>
<dbReference type="InterPro" id="IPR036291">
    <property type="entry name" value="NAD(P)-bd_dom_sf"/>
</dbReference>
<gene>
    <name evidence="4" type="ORF">bsdtb5_23690</name>
</gene>
<dbReference type="PANTHER" id="PTHR44169">
    <property type="entry name" value="NADPH-DEPENDENT 1-ACYLDIHYDROXYACETONE PHOSPHATE REDUCTASE"/>
    <property type="match status" value="1"/>
</dbReference>
<dbReference type="NCBIfam" id="NF004826">
    <property type="entry name" value="PRK06182.1"/>
    <property type="match status" value="1"/>
</dbReference>
<reference evidence="4 5" key="1">
    <citation type="submission" date="2020-11" db="EMBL/GenBank/DDBJ databases">
        <title>Draft genome sequencing of a Lachnospiraceae strain isolated from anoxic soil subjected to BSD treatment.</title>
        <authorList>
            <person name="Uek A."/>
            <person name="Tonouchi A."/>
        </authorList>
    </citation>
    <scope>NUCLEOTIDE SEQUENCE [LARGE SCALE GENOMIC DNA]</scope>
    <source>
        <strain evidence="4 5">TB5</strain>
    </source>
</reference>
<dbReference type="RefSeq" id="WP_271712222.1">
    <property type="nucleotide sequence ID" value="NZ_AP024169.1"/>
</dbReference>
<dbReference type="SUPFAM" id="SSF51735">
    <property type="entry name" value="NAD(P)-binding Rossmann-fold domains"/>
    <property type="match status" value="1"/>
</dbReference>
<proteinExistence type="inferred from homology"/>
<name>A0A7R7ELL3_9FIRM</name>
<dbReference type="GO" id="GO:0016491">
    <property type="term" value="F:oxidoreductase activity"/>
    <property type="evidence" value="ECO:0007669"/>
    <property type="project" value="UniProtKB-KW"/>
</dbReference>
<evidence type="ECO:0000256" key="3">
    <source>
        <dbReference type="RuleBase" id="RU000363"/>
    </source>
</evidence>
<dbReference type="PRINTS" id="PR00080">
    <property type="entry name" value="SDRFAMILY"/>
</dbReference>
<keyword evidence="2" id="KW-0560">Oxidoreductase</keyword>
<keyword evidence="5" id="KW-1185">Reference proteome</keyword>
<dbReference type="Proteomes" id="UP000595897">
    <property type="component" value="Chromosome"/>
</dbReference>
<accession>A0A7R7ELL3</accession>
<dbReference type="KEGG" id="ahb:bsdtb5_23690"/>
<dbReference type="PANTHER" id="PTHR44169:SF6">
    <property type="entry name" value="NADPH-DEPENDENT 1-ACYLDIHYDROXYACETONE PHOSPHATE REDUCTASE"/>
    <property type="match status" value="1"/>
</dbReference>
<comment type="similarity">
    <text evidence="1 3">Belongs to the short-chain dehydrogenases/reductases (SDR) family.</text>
</comment>
<dbReference type="CDD" id="cd05374">
    <property type="entry name" value="17beta-HSD-like_SDR_c"/>
    <property type="match status" value="1"/>
</dbReference>
<sequence>MKKVALVTGASSGIGMETALQLQEHGFQVYGAARRMDRLSNLSEKGIQTITLDVTQEDSMVACVNTILEKEGRIDVLVNNAGYGSYGAVEDVPMEEARHQLEVNLFGLARMTQLVLPSMRANKFGKIVNISSMGGKIVSPFGAWYHATKFAVEGFSDGLRMEVAPFGIDVIVIEPGCIQTDWGIIAANHLKDTSANGAYAISASSAAEGLIKFYTGNSLSKPELVGKTIRKAVLASKSKTRYLIGYGAKPLVFLKRILSDRLFDKVIQIMMK</sequence>
<dbReference type="Pfam" id="PF00106">
    <property type="entry name" value="adh_short"/>
    <property type="match status" value="1"/>
</dbReference>
<dbReference type="EMBL" id="AP024169">
    <property type="protein sequence ID" value="BCN31074.1"/>
    <property type="molecule type" value="Genomic_DNA"/>
</dbReference>
<organism evidence="4 5">
    <name type="scientific">Anaeromicropila herbilytica</name>
    <dbReference type="NCBI Taxonomy" id="2785025"/>
    <lineage>
        <taxon>Bacteria</taxon>
        <taxon>Bacillati</taxon>
        <taxon>Bacillota</taxon>
        <taxon>Clostridia</taxon>
        <taxon>Lachnospirales</taxon>
        <taxon>Lachnospiraceae</taxon>
        <taxon>Anaeromicropila</taxon>
    </lineage>
</organism>
<protein>
    <submittedName>
        <fullName evidence="4">Short-chain dehydrogenase/reductase</fullName>
    </submittedName>
</protein>
<dbReference type="AlphaFoldDB" id="A0A7R7ELL3"/>
<evidence type="ECO:0000256" key="1">
    <source>
        <dbReference type="ARBA" id="ARBA00006484"/>
    </source>
</evidence>
<evidence type="ECO:0000256" key="2">
    <source>
        <dbReference type="ARBA" id="ARBA00023002"/>
    </source>
</evidence>
<evidence type="ECO:0000313" key="5">
    <source>
        <dbReference type="Proteomes" id="UP000595897"/>
    </source>
</evidence>
<evidence type="ECO:0000313" key="4">
    <source>
        <dbReference type="EMBL" id="BCN31074.1"/>
    </source>
</evidence>
<dbReference type="Gene3D" id="3.40.50.720">
    <property type="entry name" value="NAD(P)-binding Rossmann-like Domain"/>
    <property type="match status" value="1"/>
</dbReference>